<dbReference type="SUPFAM" id="SSF143744">
    <property type="entry name" value="GlcG-like"/>
    <property type="match status" value="1"/>
</dbReference>
<dbReference type="InterPro" id="IPR052517">
    <property type="entry name" value="GlcG_carb_metab_protein"/>
</dbReference>
<dbReference type="PANTHER" id="PTHR34309">
    <property type="entry name" value="SLR1406 PROTEIN"/>
    <property type="match status" value="1"/>
</dbReference>
<dbReference type="Pfam" id="PF03928">
    <property type="entry name" value="HbpS-like"/>
    <property type="match status" value="1"/>
</dbReference>
<dbReference type="AlphaFoldDB" id="A0A329YCC6"/>
<dbReference type="PANTHER" id="PTHR34309:SF1">
    <property type="entry name" value="PROTEIN GLCG"/>
    <property type="match status" value="1"/>
</dbReference>
<dbReference type="Gene3D" id="3.30.450.150">
    <property type="entry name" value="Haem-degrading domain"/>
    <property type="match status" value="1"/>
</dbReference>
<reference evidence="1 2" key="1">
    <citation type="submission" date="2018-06" db="EMBL/GenBank/DDBJ databases">
        <title>Whole Genome Sequence of an efficient microsymbiont, Rhizobium tropici.</title>
        <authorList>
            <person name="Srinivasan R."/>
            <person name="Singh H.V."/>
            <person name="Srivastava R."/>
            <person name="Kumari B."/>
            <person name="Radhakrishna A."/>
        </authorList>
    </citation>
    <scope>NUCLEOTIDE SEQUENCE [LARGE SCALE GENOMIC DNA]</scope>
    <source>
        <strain evidence="1 2">IGFRI Rhizo-19</strain>
    </source>
</reference>
<proteinExistence type="predicted"/>
<dbReference type="InterPro" id="IPR005624">
    <property type="entry name" value="PduO/GlcC-like"/>
</dbReference>
<evidence type="ECO:0000313" key="2">
    <source>
        <dbReference type="Proteomes" id="UP000251205"/>
    </source>
</evidence>
<dbReference type="Proteomes" id="UP000251205">
    <property type="component" value="Unassembled WGS sequence"/>
</dbReference>
<comment type="caution">
    <text evidence="1">The sequence shown here is derived from an EMBL/GenBank/DDBJ whole genome shotgun (WGS) entry which is preliminary data.</text>
</comment>
<evidence type="ECO:0000313" key="1">
    <source>
        <dbReference type="EMBL" id="RAX41106.1"/>
    </source>
</evidence>
<dbReference type="EMBL" id="QMKK01000033">
    <property type="protein sequence ID" value="RAX41106.1"/>
    <property type="molecule type" value="Genomic_DNA"/>
</dbReference>
<accession>A0A329YCC6</accession>
<gene>
    <name evidence="1" type="ORF">DQ393_13080</name>
</gene>
<name>A0A329YCC6_RHITR</name>
<organism evidence="1 2">
    <name type="scientific">Rhizobium tropici</name>
    <dbReference type="NCBI Taxonomy" id="398"/>
    <lineage>
        <taxon>Bacteria</taxon>
        <taxon>Pseudomonadati</taxon>
        <taxon>Pseudomonadota</taxon>
        <taxon>Alphaproteobacteria</taxon>
        <taxon>Hyphomicrobiales</taxon>
        <taxon>Rhizobiaceae</taxon>
        <taxon>Rhizobium/Agrobacterium group</taxon>
        <taxon>Rhizobium</taxon>
    </lineage>
</organism>
<protein>
    <submittedName>
        <fullName evidence="1">Heme-binding protein</fullName>
    </submittedName>
</protein>
<dbReference type="RefSeq" id="WP_112342210.1">
    <property type="nucleotide sequence ID" value="NZ_QMKK01000033.1"/>
</dbReference>
<dbReference type="OrthoDB" id="8400786at2"/>
<dbReference type="InterPro" id="IPR038084">
    <property type="entry name" value="PduO/GlcC-like_sf"/>
</dbReference>
<sequence length="145" mass="14676">MLGSMHLSAARKMIAAAESHAVGIAGRASTVVLDQSGDLIAMARIDGAWAGAFDLALGKARTSRAFQAPSSAFFPLIQPGQPLFSVNSVGGGQYVMLPGGLPLLVDGNLVGAVGVSGGSTNQDEAIANAAVASFLAWNAKELHND</sequence>